<dbReference type="EMBL" id="CM026422">
    <property type="protein sequence ID" value="KAG0585542.1"/>
    <property type="molecule type" value="Genomic_DNA"/>
</dbReference>
<gene>
    <name evidence="2" type="ORF">KC19_2G019900</name>
</gene>
<sequence length="140" mass="14682">MANASPLPPSLWMMVTIPLQAPRITSSHLDAVNAPTNFTTTSTPSPPPSPTSSPSPTSPPSPTSTPSATYATSATSATSTYATSATSATSVTFATFATSATSTKLFTLMWMWEGKNLGGKWERLLMTRCLLPWNLPLSGV</sequence>
<accession>A0A8T0IQT2</accession>
<organism evidence="2 3">
    <name type="scientific">Ceratodon purpureus</name>
    <name type="common">Fire moss</name>
    <name type="synonym">Dicranum purpureum</name>
    <dbReference type="NCBI Taxonomy" id="3225"/>
    <lineage>
        <taxon>Eukaryota</taxon>
        <taxon>Viridiplantae</taxon>
        <taxon>Streptophyta</taxon>
        <taxon>Embryophyta</taxon>
        <taxon>Bryophyta</taxon>
        <taxon>Bryophytina</taxon>
        <taxon>Bryopsida</taxon>
        <taxon>Dicranidae</taxon>
        <taxon>Pseudoditrichales</taxon>
        <taxon>Ditrichaceae</taxon>
        <taxon>Ceratodon</taxon>
    </lineage>
</organism>
<reference evidence="2" key="1">
    <citation type="submission" date="2020-06" db="EMBL/GenBank/DDBJ databases">
        <title>WGS assembly of Ceratodon purpureus strain R40.</title>
        <authorList>
            <person name="Carey S.B."/>
            <person name="Jenkins J."/>
            <person name="Shu S."/>
            <person name="Lovell J.T."/>
            <person name="Sreedasyam A."/>
            <person name="Maumus F."/>
            <person name="Tiley G.P."/>
            <person name="Fernandez-Pozo N."/>
            <person name="Barry K."/>
            <person name="Chen C."/>
            <person name="Wang M."/>
            <person name="Lipzen A."/>
            <person name="Daum C."/>
            <person name="Saski C.A."/>
            <person name="Payton A.C."/>
            <person name="Mcbreen J.C."/>
            <person name="Conrad R.E."/>
            <person name="Kollar L.M."/>
            <person name="Olsson S."/>
            <person name="Huttunen S."/>
            <person name="Landis J.B."/>
            <person name="Wickett N.J."/>
            <person name="Johnson M.G."/>
            <person name="Rensing S.A."/>
            <person name="Grimwood J."/>
            <person name="Schmutz J."/>
            <person name="Mcdaniel S.F."/>
        </authorList>
    </citation>
    <scope>NUCLEOTIDE SEQUENCE</scope>
    <source>
        <strain evidence="2">R40</strain>
    </source>
</reference>
<feature type="region of interest" description="Disordered" evidence="1">
    <location>
        <begin position="32"/>
        <end position="70"/>
    </location>
</feature>
<feature type="compositionally biased region" description="Pro residues" evidence="1">
    <location>
        <begin position="44"/>
        <end position="63"/>
    </location>
</feature>
<protein>
    <submittedName>
        <fullName evidence="2">Uncharacterized protein</fullName>
    </submittedName>
</protein>
<keyword evidence="3" id="KW-1185">Reference proteome</keyword>
<comment type="caution">
    <text evidence="2">The sequence shown here is derived from an EMBL/GenBank/DDBJ whole genome shotgun (WGS) entry which is preliminary data.</text>
</comment>
<evidence type="ECO:0000313" key="3">
    <source>
        <dbReference type="Proteomes" id="UP000822688"/>
    </source>
</evidence>
<dbReference type="Proteomes" id="UP000822688">
    <property type="component" value="Chromosome 2"/>
</dbReference>
<dbReference type="AlphaFoldDB" id="A0A8T0IQT2"/>
<evidence type="ECO:0000313" key="2">
    <source>
        <dbReference type="EMBL" id="KAG0585542.1"/>
    </source>
</evidence>
<proteinExistence type="predicted"/>
<name>A0A8T0IQT2_CERPU</name>
<evidence type="ECO:0000256" key="1">
    <source>
        <dbReference type="SAM" id="MobiDB-lite"/>
    </source>
</evidence>
<feature type="compositionally biased region" description="Low complexity" evidence="1">
    <location>
        <begin position="34"/>
        <end position="43"/>
    </location>
</feature>